<dbReference type="OrthoDB" id="677920at2"/>
<evidence type="ECO:0000313" key="2">
    <source>
        <dbReference type="EMBL" id="ABS51991.1"/>
    </source>
</evidence>
<dbReference type="KEGG" id="cha:CHAB381_1425"/>
<dbReference type="InterPro" id="IPR036163">
    <property type="entry name" value="HMA_dom_sf"/>
</dbReference>
<evidence type="ECO:0000313" key="3">
    <source>
        <dbReference type="Proteomes" id="UP000002407"/>
    </source>
</evidence>
<dbReference type="HOGENOM" id="CLU_134973_5_4_7"/>
<dbReference type="eggNOG" id="COG2608">
    <property type="taxonomic scope" value="Bacteria"/>
</dbReference>
<protein>
    <submittedName>
        <fullName evidence="2">Conserved domain protein</fullName>
    </submittedName>
</protein>
<dbReference type="SUPFAM" id="SSF55008">
    <property type="entry name" value="HMA, heavy metal-associated domain"/>
    <property type="match status" value="1"/>
</dbReference>
<keyword evidence="3" id="KW-1185">Reference proteome</keyword>
<dbReference type="Pfam" id="PF00403">
    <property type="entry name" value="HMA"/>
    <property type="match status" value="1"/>
</dbReference>
<proteinExistence type="predicted"/>
<dbReference type="STRING" id="360107.CHAB381_1425"/>
<sequence length="65" mass="7498">MKFKVENMHCQKCANTIKNALSDEFGEIKTDLENKIVSVKIKEDDVQKFQNEMSDLGFEAIKTDE</sequence>
<gene>
    <name evidence="2" type="ordered locus">CHAB381_1425</name>
</gene>
<dbReference type="Gene3D" id="3.30.70.100">
    <property type="match status" value="1"/>
</dbReference>
<dbReference type="AlphaFoldDB" id="A7I376"/>
<dbReference type="Proteomes" id="UP000002407">
    <property type="component" value="Chromosome"/>
</dbReference>
<dbReference type="CDD" id="cd00371">
    <property type="entry name" value="HMA"/>
    <property type="match status" value="1"/>
</dbReference>
<organism evidence="2 3">
    <name type="scientific">Campylobacter hominis (strain ATCC BAA-381 / DSM 21671 / CCUG 45161 / LMG 19568 / NCTC 13146 / CH001A)</name>
    <dbReference type="NCBI Taxonomy" id="360107"/>
    <lineage>
        <taxon>Bacteria</taxon>
        <taxon>Pseudomonadati</taxon>
        <taxon>Campylobacterota</taxon>
        <taxon>Epsilonproteobacteria</taxon>
        <taxon>Campylobacterales</taxon>
        <taxon>Campylobacteraceae</taxon>
        <taxon>Campylobacter</taxon>
    </lineage>
</organism>
<feature type="domain" description="HMA" evidence="1">
    <location>
        <begin position="1"/>
        <end position="61"/>
    </location>
</feature>
<accession>A7I376</accession>
<dbReference type="GO" id="GO:0046872">
    <property type="term" value="F:metal ion binding"/>
    <property type="evidence" value="ECO:0007669"/>
    <property type="project" value="InterPro"/>
</dbReference>
<dbReference type="InterPro" id="IPR006121">
    <property type="entry name" value="HMA_dom"/>
</dbReference>
<dbReference type="RefSeq" id="WP_012109270.1">
    <property type="nucleotide sequence ID" value="NC_009714.1"/>
</dbReference>
<evidence type="ECO:0000259" key="1">
    <source>
        <dbReference type="PROSITE" id="PS50846"/>
    </source>
</evidence>
<dbReference type="EMBL" id="CP000776">
    <property type="protein sequence ID" value="ABS51991.1"/>
    <property type="molecule type" value="Genomic_DNA"/>
</dbReference>
<dbReference type="PROSITE" id="PS50846">
    <property type="entry name" value="HMA_2"/>
    <property type="match status" value="1"/>
</dbReference>
<name>A7I376_CAMHC</name>
<reference evidence="3" key="1">
    <citation type="submission" date="2007-07" db="EMBL/GenBank/DDBJ databases">
        <title>Complete genome sequence of Campylobacter hominis ATCC BAA-381, a commensal isolated from the human gastrointestinal tract.</title>
        <authorList>
            <person name="Fouts D.E."/>
            <person name="Mongodin E.F."/>
            <person name="Puiu D."/>
            <person name="Sebastian Y."/>
            <person name="Miller W.G."/>
            <person name="Mandrell R.E."/>
            <person name="Nelson K.E."/>
        </authorList>
    </citation>
    <scope>NUCLEOTIDE SEQUENCE [LARGE SCALE GENOMIC DNA]</scope>
    <source>
        <strain evidence="3">ATCC BAA-381 / LMG 19568 / NCTC 13146 / CH001A</strain>
    </source>
</reference>